<accession>A0ABX5HQT9</accession>
<reference evidence="1 2" key="2">
    <citation type="submission" date="2018-04" db="EMBL/GenBank/DDBJ databases">
        <title>Genomic sequence of a freshwater isolate of Shewanella morhuae.</title>
        <authorList>
            <person name="Castillo D.E."/>
            <person name="Gram L."/>
        </authorList>
    </citation>
    <scope>NUCLEOTIDE SEQUENCE [LARGE SCALE GENOMIC DNA]</scope>
    <source>
        <strain evidence="1 2">CW7</strain>
    </source>
</reference>
<dbReference type="Proteomes" id="UP000240506">
    <property type="component" value="Unassembled WGS sequence"/>
</dbReference>
<dbReference type="InterPro" id="IPR027417">
    <property type="entry name" value="P-loop_NTPase"/>
</dbReference>
<proteinExistence type="predicted"/>
<evidence type="ECO:0000313" key="2">
    <source>
        <dbReference type="Proteomes" id="UP000240506"/>
    </source>
</evidence>
<gene>
    <name evidence="1" type="ORF">C9I43_15650</name>
</gene>
<protein>
    <submittedName>
        <fullName evidence="1">Sulfotransferase family protein</fullName>
    </submittedName>
</protein>
<evidence type="ECO:0000313" key="1">
    <source>
        <dbReference type="EMBL" id="PTA48522.1"/>
    </source>
</evidence>
<dbReference type="EMBL" id="PYSG01000003">
    <property type="protein sequence ID" value="PTA48522.1"/>
    <property type="molecule type" value="Genomic_DNA"/>
</dbReference>
<name>A0ABX5HQT9_9GAMM</name>
<dbReference type="SUPFAM" id="SSF52540">
    <property type="entry name" value="P-loop containing nucleoside triphosphate hydrolases"/>
    <property type="match status" value="1"/>
</dbReference>
<keyword evidence="2" id="KW-1185">Reference proteome</keyword>
<dbReference type="Gene3D" id="3.40.50.300">
    <property type="entry name" value="P-loop containing nucleotide triphosphate hydrolases"/>
    <property type="match status" value="1"/>
</dbReference>
<sequence>MMEATLYWQLVHSHTVLAHLRNTLTLEDFCQQLRIFWQQPDISNERLLKILHLGNSQYIWPDLTIFCAFWSPAEYDSKQRVLTWIPGKDKPLLPFYSEHICMLRGQLLAALIQPKTLLSDIVSFSKQLPKVQPSGFIFHLSRCGSTLVSRSYARLERCRVLSESPLLTQLLLDPTLDVEQKSVALKLCINLQGRLYGEEQHLIIKWNAWDLQFWPQIRMLYPEVPVLLLIRNPVEIMASQQKLTGFHMVRHLMSGWFPELQMLSANTSIFSYQCAVLRLLLQHSVNVSGQSGVMILDYKNLLPAISVDVAAWFSLNLSLEEIQILTQSQKLHSKGLNQIFVPDTQEKQHFFSAQQKQQILNSCEQLYSLFK</sequence>
<reference evidence="1 2" key="1">
    <citation type="submission" date="2018-03" db="EMBL/GenBank/DDBJ databases">
        <authorList>
            <person name="Dailey F.E."/>
        </authorList>
    </citation>
    <scope>NUCLEOTIDE SEQUENCE [LARGE SCALE GENOMIC DNA]</scope>
    <source>
        <strain evidence="1 2">CW7</strain>
    </source>
</reference>
<comment type="caution">
    <text evidence="1">The sequence shown here is derived from an EMBL/GenBank/DDBJ whole genome shotgun (WGS) entry which is preliminary data.</text>
</comment>
<organism evidence="1 2">
    <name type="scientific">Shewanella morhuae</name>
    <dbReference type="NCBI Taxonomy" id="365591"/>
    <lineage>
        <taxon>Bacteria</taxon>
        <taxon>Pseudomonadati</taxon>
        <taxon>Pseudomonadota</taxon>
        <taxon>Gammaproteobacteria</taxon>
        <taxon>Alteromonadales</taxon>
        <taxon>Shewanellaceae</taxon>
        <taxon>Shewanella</taxon>
    </lineage>
</organism>
<dbReference type="RefSeq" id="WP_107884378.1">
    <property type="nucleotide sequence ID" value="NZ_PYSG01000003.1"/>
</dbReference>